<feature type="domain" description="Homeobox" evidence="8">
    <location>
        <begin position="102"/>
        <end position="162"/>
    </location>
</feature>
<proteinExistence type="predicted"/>
<gene>
    <name evidence="9" type="ORF">MG293_014860</name>
</gene>
<feature type="region of interest" description="Disordered" evidence="7">
    <location>
        <begin position="767"/>
        <end position="820"/>
    </location>
</feature>
<feature type="DNA-binding region" description="Homeobox" evidence="5">
    <location>
        <begin position="463"/>
        <end position="509"/>
    </location>
</feature>
<evidence type="ECO:0000256" key="5">
    <source>
        <dbReference type="PROSITE-ProRule" id="PRU00108"/>
    </source>
</evidence>
<evidence type="ECO:0000256" key="4">
    <source>
        <dbReference type="ARBA" id="ARBA00023242"/>
    </source>
</evidence>
<dbReference type="GO" id="GO:0005634">
    <property type="term" value="C:nucleus"/>
    <property type="evidence" value="ECO:0007669"/>
    <property type="project" value="UniProtKB-SubCell"/>
</dbReference>
<feature type="domain" description="Homeobox" evidence="8">
    <location>
        <begin position="375"/>
        <end position="422"/>
    </location>
</feature>
<feature type="DNA-binding region" description="Homeobox" evidence="5">
    <location>
        <begin position="715"/>
        <end position="774"/>
    </location>
</feature>
<keyword evidence="10" id="KW-1185">Reference proteome</keyword>
<dbReference type="InterPro" id="IPR051306">
    <property type="entry name" value="Homeobox_regulator"/>
</dbReference>
<dbReference type="Pfam" id="PF00046">
    <property type="entry name" value="Homeodomain"/>
    <property type="match status" value="5"/>
</dbReference>
<evidence type="ECO:0000256" key="7">
    <source>
        <dbReference type="SAM" id="MobiDB-lite"/>
    </source>
</evidence>
<feature type="region of interest" description="Disordered" evidence="7">
    <location>
        <begin position="156"/>
        <end position="209"/>
    </location>
</feature>
<evidence type="ECO:0000256" key="2">
    <source>
        <dbReference type="ARBA" id="ARBA00023125"/>
    </source>
</evidence>
<feature type="DNA-binding region" description="Homeobox" evidence="5">
    <location>
        <begin position="377"/>
        <end position="423"/>
    </location>
</feature>
<feature type="domain" description="Homeobox" evidence="8">
    <location>
        <begin position="547"/>
        <end position="594"/>
    </location>
</feature>
<feature type="region of interest" description="Disordered" evidence="7">
    <location>
        <begin position="1037"/>
        <end position="1067"/>
    </location>
</feature>
<keyword evidence="4 5" id="KW-0539">Nucleus</keyword>
<dbReference type="InterPro" id="IPR001356">
    <property type="entry name" value="HD"/>
</dbReference>
<evidence type="ECO:0000313" key="10">
    <source>
        <dbReference type="Proteomes" id="UP001214576"/>
    </source>
</evidence>
<dbReference type="SUPFAM" id="SSF46689">
    <property type="entry name" value="Homeodomain-like"/>
    <property type="match status" value="5"/>
</dbReference>
<evidence type="ECO:0000256" key="1">
    <source>
        <dbReference type="ARBA" id="ARBA00004123"/>
    </source>
</evidence>
<accession>A0AAD4TXF8</accession>
<keyword evidence="2 5" id="KW-0238">DNA-binding</keyword>
<dbReference type="PANTHER" id="PTHR46123:SF3">
    <property type="entry name" value="DOUBLE HOMEOBOX PROTEIN 1-RELATED"/>
    <property type="match status" value="1"/>
</dbReference>
<feature type="compositionally biased region" description="Pro residues" evidence="7">
    <location>
        <begin position="193"/>
        <end position="202"/>
    </location>
</feature>
<feature type="DNA-binding region" description="Homeobox" evidence="5">
    <location>
        <begin position="104"/>
        <end position="163"/>
    </location>
</feature>
<dbReference type="CDD" id="cd00086">
    <property type="entry name" value="homeodomain"/>
    <property type="match status" value="5"/>
</dbReference>
<dbReference type="Gene3D" id="1.10.10.60">
    <property type="entry name" value="Homeodomain-like"/>
    <property type="match status" value="5"/>
</dbReference>
<dbReference type="PANTHER" id="PTHR46123">
    <property type="entry name" value="MIX-TYPE HOMEOBOX GENE 1-RELATED"/>
    <property type="match status" value="1"/>
</dbReference>
<feature type="domain" description="Homeobox" evidence="8">
    <location>
        <begin position="713"/>
        <end position="773"/>
    </location>
</feature>
<dbReference type="SMART" id="SM00389">
    <property type="entry name" value="HOX"/>
    <property type="match status" value="5"/>
</dbReference>
<feature type="compositionally biased region" description="Low complexity" evidence="7">
    <location>
        <begin position="160"/>
        <end position="174"/>
    </location>
</feature>
<reference evidence="9" key="1">
    <citation type="submission" date="2022-03" db="EMBL/GenBank/DDBJ databases">
        <title>Genomic analyses of argali, domestic sheep and their hybrids provide insights into chromosomal evolution, heterosis and genetic basis of agronomic traits.</title>
        <authorList>
            <person name="Li M."/>
        </authorList>
    </citation>
    <scope>NUCLEOTIDE SEQUENCE</scope>
    <source>
        <strain evidence="9">CAU-MHL-2022a</strain>
        <tissue evidence="9">Skin</tissue>
    </source>
</reference>
<dbReference type="EMBL" id="JAKZEL010000019">
    <property type="protein sequence ID" value="KAI4534000.1"/>
    <property type="molecule type" value="Genomic_DNA"/>
</dbReference>
<dbReference type="GO" id="GO:0000977">
    <property type="term" value="F:RNA polymerase II transcription regulatory region sequence-specific DNA binding"/>
    <property type="evidence" value="ECO:0007669"/>
    <property type="project" value="TreeGrafter"/>
</dbReference>
<name>A0AAD4TXF8_OVIAM</name>
<feature type="region of interest" description="Disordered" evidence="7">
    <location>
        <begin position="855"/>
        <end position="964"/>
    </location>
</feature>
<evidence type="ECO:0000313" key="9">
    <source>
        <dbReference type="EMBL" id="KAI4534000.1"/>
    </source>
</evidence>
<dbReference type="GO" id="GO:0000981">
    <property type="term" value="F:DNA-binding transcription factor activity, RNA polymerase II-specific"/>
    <property type="evidence" value="ECO:0007669"/>
    <property type="project" value="TreeGrafter"/>
</dbReference>
<dbReference type="AlphaFoldDB" id="A0AAD4TXF8"/>
<protein>
    <recommendedName>
        <fullName evidence="8">Homeobox domain-containing protein</fullName>
    </recommendedName>
</protein>
<dbReference type="InterPro" id="IPR009057">
    <property type="entry name" value="Homeodomain-like_sf"/>
</dbReference>
<feature type="compositionally biased region" description="Pro residues" evidence="7">
    <location>
        <begin position="804"/>
        <end position="813"/>
    </location>
</feature>
<feature type="compositionally biased region" description="Low complexity" evidence="7">
    <location>
        <begin position="771"/>
        <end position="785"/>
    </location>
</feature>
<keyword evidence="3 5" id="KW-0371">Homeobox</keyword>
<dbReference type="Proteomes" id="UP001214576">
    <property type="component" value="Unassembled WGS sequence"/>
</dbReference>
<feature type="compositionally biased region" description="Pro residues" evidence="7">
    <location>
        <begin position="915"/>
        <end position="925"/>
    </location>
</feature>
<feature type="compositionally biased region" description="Low complexity" evidence="7">
    <location>
        <begin position="937"/>
        <end position="953"/>
    </location>
</feature>
<evidence type="ECO:0000256" key="3">
    <source>
        <dbReference type="ARBA" id="ARBA00023155"/>
    </source>
</evidence>
<organism evidence="9 10">
    <name type="scientific">Ovis ammon polii</name>
    <dbReference type="NCBI Taxonomy" id="230172"/>
    <lineage>
        <taxon>Eukaryota</taxon>
        <taxon>Metazoa</taxon>
        <taxon>Chordata</taxon>
        <taxon>Craniata</taxon>
        <taxon>Vertebrata</taxon>
        <taxon>Euteleostomi</taxon>
        <taxon>Mammalia</taxon>
        <taxon>Eutheria</taxon>
        <taxon>Laurasiatheria</taxon>
        <taxon>Artiodactyla</taxon>
        <taxon>Ruminantia</taxon>
        <taxon>Pecora</taxon>
        <taxon>Bovidae</taxon>
        <taxon>Caprinae</taxon>
        <taxon>Ovis</taxon>
    </lineage>
</organism>
<evidence type="ECO:0000256" key="6">
    <source>
        <dbReference type="RuleBase" id="RU000682"/>
    </source>
</evidence>
<evidence type="ECO:0000259" key="8">
    <source>
        <dbReference type="PROSITE" id="PS50071"/>
    </source>
</evidence>
<comment type="caution">
    <text evidence="9">The sequence shown here is derived from an EMBL/GenBank/DDBJ whole genome shotgun (WGS) entry which is preliminary data.</text>
</comment>
<feature type="DNA-binding region" description="Homeobox" evidence="5">
    <location>
        <begin position="549"/>
        <end position="595"/>
    </location>
</feature>
<sequence>MCRRSLLANPSPKEGLDPVVSESVRTPCLFPCEPPCDGKHGLCSCQPREARLPPTGIVMEGNLGAAPLRRLHGMPPPPPDGWKHAAVDRSGVVVFTVGPVATGSRRRRLVLRLSQKDALQALFQQNPYPGIATRERLARELGIAESRVQVWFQNRRARHPQQSPSGPGGAAATTPPAPEDRRTPPAVQSTSPPLRPSPPQESMPPSAAPAAPFGAPAFWVPGTAPGVCVGQPLMIFMVQPSPVALRPSGKPPPPAQYGVTDLALPPASSRHAQMYRRSLLANPSPNEGLDPVVSKSIRTPCLFPCEPPCDGKHGLCSCQPREARLPPTGIVMEGNLGAAPWRRLHGMPPPPPDGWKHAAVDRSGVVVFTVGPVATGSRRRRLVLRLSQKDALQALFQQNPYPGIATRERLARELGIAESRVQGICAETVPRAVTSPPLDGWKHAAVDRSGVVVFTVGPVATGSRRRRLVLRLSQKDALQALFQQNPYPGIATRERLARELGIAESRVQGICAETVPRAVTSPPLDGWKHAAVDRSGVVVFTVGPVATGSRRRRLVLRLSQKDALQALFQQNPYPGIATRERLARELGIAESRVQYGVTDLALPPASSRHAQMYRRSLLANPSPNEGLDPVVSKSIRTPCLFPCEPPCDGKHGLCSCQPREARLPPTGIVMEGNLGAAPWRRLHGMPPPPPDGWKHAAVDRSGVVVFTGGPVATGSRRRRLVLRLSQKDALQALFQQNPYPGIATRERLARELGIAESRVQVWFQNRRARHPQQSPSGPGGAAATTPPAPEDRRTPPAVQSTSPPLRPSPPQESMPPSAAPAAPFGAPAFWVPGAAPGVCVGQPLVIFMVQPSPGALRPSGKPPPPAQVAGPWAVSSPAGTALGQPGQGAILPPAQPEAHIPRWPGSPYGEGAAPPLEPQPQPRSLPSPTSLLDELLAAAGAPASPGPSPGAAADHGVDPALPGAPSLLDELLAAAGAPASPGPSPGPSAVAVQQAALAGTPSLLEQISAATGIHATPGPSLGPCAGERAHLALPGSPSVQDALLDAPGIPGSPGPFPGSSPVVAGAHPAFPGSPSLLEEILAATATRDTPWSPAGAPAWDEGVEATLEAPLSEEDYQALLDMLPGSPGPGA</sequence>
<dbReference type="PROSITE" id="PS50071">
    <property type="entry name" value="HOMEOBOX_2"/>
    <property type="match status" value="5"/>
</dbReference>
<feature type="domain" description="Homeobox" evidence="8">
    <location>
        <begin position="461"/>
        <end position="508"/>
    </location>
</feature>
<comment type="subcellular location">
    <subcellularLocation>
        <location evidence="1 5 6">Nucleus</location>
    </subcellularLocation>
</comment>